<dbReference type="EMBL" id="CAEZYY010000002">
    <property type="protein sequence ID" value="CAB4740231.1"/>
    <property type="molecule type" value="Genomic_DNA"/>
</dbReference>
<dbReference type="AlphaFoldDB" id="A0A6J7ENK4"/>
<name>A0A6J7ENK4_9ZZZZ</name>
<feature type="transmembrane region" description="Helical" evidence="2">
    <location>
        <begin position="64"/>
        <end position="84"/>
    </location>
</feature>
<reference evidence="4" key="1">
    <citation type="submission" date="2020-05" db="EMBL/GenBank/DDBJ databases">
        <authorList>
            <person name="Chiriac C."/>
            <person name="Salcher M."/>
            <person name="Ghai R."/>
            <person name="Kavagutti S V."/>
        </authorList>
    </citation>
    <scope>NUCLEOTIDE SEQUENCE</scope>
</reference>
<keyword evidence="2" id="KW-1133">Transmembrane helix</keyword>
<proteinExistence type="predicted"/>
<evidence type="ECO:0000313" key="3">
    <source>
        <dbReference type="EMBL" id="CAB4740231.1"/>
    </source>
</evidence>
<keyword evidence="2" id="KW-0472">Membrane</keyword>
<evidence type="ECO:0000313" key="4">
    <source>
        <dbReference type="EMBL" id="CAB4881093.1"/>
    </source>
</evidence>
<protein>
    <submittedName>
        <fullName evidence="4">Unannotated protein</fullName>
    </submittedName>
</protein>
<evidence type="ECO:0000256" key="2">
    <source>
        <dbReference type="SAM" id="Phobius"/>
    </source>
</evidence>
<gene>
    <name evidence="3" type="ORF">UFOPK2806_00322</name>
    <name evidence="4" type="ORF">UFOPK3417_01373</name>
</gene>
<sequence length="313" mass="32594">MREVNKMDKDRLERTLHELGSLPVADADEISVARIAARWREAASARATAGRQTTASRRLLRRPALVGSTVLVGVAASVALIVVVQDPAPQTSLVVAYSQGVTVRLPDGEVLTPLAGEELPEGAIVEAGTGAKGLFGSDVIAPLSRYVVVGGRLQPQASSEPIDTEAPRPAPPTTTTPRTTTEVPRESPTSNTPSTTSSPEVTAVTPSTSVRPATRVPPARLAVSAGRKGAKIVISWTPFGGPGVKRYEVIRVRSWNGNTLPKGKKISTVNRNKVTTATDGRPQAGTFYVVAALGAKGKVLAIGSVRAPAAATP</sequence>
<feature type="region of interest" description="Disordered" evidence="1">
    <location>
        <begin position="156"/>
        <end position="215"/>
    </location>
</feature>
<accession>A0A6J7ENK4</accession>
<feature type="compositionally biased region" description="Low complexity" evidence="1">
    <location>
        <begin position="175"/>
        <end position="210"/>
    </location>
</feature>
<keyword evidence="2" id="KW-0812">Transmembrane</keyword>
<organism evidence="4">
    <name type="scientific">freshwater metagenome</name>
    <dbReference type="NCBI Taxonomy" id="449393"/>
    <lineage>
        <taxon>unclassified sequences</taxon>
        <taxon>metagenomes</taxon>
        <taxon>ecological metagenomes</taxon>
    </lineage>
</organism>
<dbReference type="EMBL" id="CAFBLR010000144">
    <property type="protein sequence ID" value="CAB4881093.1"/>
    <property type="molecule type" value="Genomic_DNA"/>
</dbReference>
<evidence type="ECO:0000256" key="1">
    <source>
        <dbReference type="SAM" id="MobiDB-lite"/>
    </source>
</evidence>